<dbReference type="AlphaFoldDB" id="A0A4Q7UDF9"/>
<keyword evidence="4" id="KW-1185">Reference proteome</keyword>
<accession>A0A4Q7UDF9</accession>
<dbReference type="Pfam" id="PF01551">
    <property type="entry name" value="Peptidase_M23"/>
    <property type="match status" value="1"/>
</dbReference>
<dbReference type="PANTHER" id="PTHR21666:SF291">
    <property type="entry name" value="STAGE II SPORULATION PROTEIN Q"/>
    <property type="match status" value="1"/>
</dbReference>
<dbReference type="PANTHER" id="PTHR21666">
    <property type="entry name" value="PEPTIDASE-RELATED"/>
    <property type="match status" value="1"/>
</dbReference>
<feature type="signal peptide" evidence="1">
    <location>
        <begin position="1"/>
        <end position="29"/>
    </location>
</feature>
<keyword evidence="1" id="KW-0732">Signal</keyword>
<dbReference type="Proteomes" id="UP000293781">
    <property type="component" value="Unassembled WGS sequence"/>
</dbReference>
<sequence>MNIRKSLAAVGVVLAATTSILSVTSPASAAARDGVCESGEFCYYYNSDNAGSISDFTGSLADYGTEQPSCYDFKGAGAGKGLCIKNEAASVWNRSSKTVRVYYNSGYAGSYQDFASGAKGNLNATLKNNNASHEFGPSTRTNLSYALYQASGGVVTCAFDGYTTTSGRHEGIDIARSIGSDVRALVSGTVTYVARGATGRSGLSTISVYNSSLNKTVIYLHTAPRSGVSVGDTISKGQIIGDESWHGVTSSSSAHTHVEVRAGRQTHAAVSVGDPVLDNADPTSFWNSQGYNER</sequence>
<name>A0A4Q7UDF9_9ACTN</name>
<dbReference type="Pfam" id="PF03995">
    <property type="entry name" value="Inhibitor_I36"/>
    <property type="match status" value="1"/>
</dbReference>
<dbReference type="Gene3D" id="2.70.70.10">
    <property type="entry name" value="Glucose Permease (Domain IIA)"/>
    <property type="match status" value="1"/>
</dbReference>
<dbReference type="OrthoDB" id="2677885at2"/>
<evidence type="ECO:0000313" key="3">
    <source>
        <dbReference type="EMBL" id="RZT79267.1"/>
    </source>
</evidence>
<gene>
    <name evidence="3" type="ORF">EV382_2465</name>
</gene>
<dbReference type="EMBL" id="SHKK01000001">
    <property type="protein sequence ID" value="RZT79267.1"/>
    <property type="molecule type" value="Genomic_DNA"/>
</dbReference>
<evidence type="ECO:0000256" key="1">
    <source>
        <dbReference type="SAM" id="SignalP"/>
    </source>
</evidence>
<evidence type="ECO:0000313" key="4">
    <source>
        <dbReference type="Proteomes" id="UP000293781"/>
    </source>
</evidence>
<dbReference type="RefSeq" id="WP_130401684.1">
    <property type="nucleotide sequence ID" value="NZ_SHKK01000001.1"/>
</dbReference>
<dbReference type="InterPro" id="IPR050570">
    <property type="entry name" value="Cell_wall_metabolism_enzyme"/>
</dbReference>
<dbReference type="GO" id="GO:0004222">
    <property type="term" value="F:metalloendopeptidase activity"/>
    <property type="evidence" value="ECO:0007669"/>
    <property type="project" value="TreeGrafter"/>
</dbReference>
<comment type="caution">
    <text evidence="3">The sequence shown here is derived from an EMBL/GenBank/DDBJ whole genome shotgun (WGS) entry which is preliminary data.</text>
</comment>
<dbReference type="InterPro" id="IPR011055">
    <property type="entry name" value="Dup_hybrid_motif"/>
</dbReference>
<reference evidence="3 4" key="1">
    <citation type="submission" date="2019-02" db="EMBL/GenBank/DDBJ databases">
        <title>Sequencing the genomes of 1000 actinobacteria strains.</title>
        <authorList>
            <person name="Klenk H.-P."/>
        </authorList>
    </citation>
    <scope>NUCLEOTIDE SEQUENCE [LARGE SCALE GENOMIC DNA]</scope>
    <source>
        <strain evidence="3 4">DSM 45888</strain>
    </source>
</reference>
<feature type="domain" description="M23ase beta-sheet core" evidence="2">
    <location>
        <begin position="168"/>
        <end position="265"/>
    </location>
</feature>
<protein>
    <submittedName>
        <fullName evidence="3">Peptidase M23-like protein</fullName>
    </submittedName>
</protein>
<proteinExistence type="predicted"/>
<evidence type="ECO:0000259" key="2">
    <source>
        <dbReference type="Pfam" id="PF01551"/>
    </source>
</evidence>
<feature type="chain" id="PRO_5020833346" evidence="1">
    <location>
        <begin position="30"/>
        <end position="294"/>
    </location>
</feature>
<dbReference type="CDD" id="cd12797">
    <property type="entry name" value="M23_peptidase"/>
    <property type="match status" value="1"/>
</dbReference>
<organism evidence="3 4">
    <name type="scientific">Micromonospora violae</name>
    <dbReference type="NCBI Taxonomy" id="1278207"/>
    <lineage>
        <taxon>Bacteria</taxon>
        <taxon>Bacillati</taxon>
        <taxon>Actinomycetota</taxon>
        <taxon>Actinomycetes</taxon>
        <taxon>Micromonosporales</taxon>
        <taxon>Micromonosporaceae</taxon>
        <taxon>Micromonospora</taxon>
    </lineage>
</organism>
<dbReference type="InterPro" id="IPR016047">
    <property type="entry name" value="M23ase_b-sheet_dom"/>
</dbReference>
<dbReference type="SUPFAM" id="SSF51261">
    <property type="entry name" value="Duplicated hybrid motif"/>
    <property type="match status" value="1"/>
</dbReference>